<accession>A0A401WUY7</accession>
<proteinExistence type="predicted"/>
<reference evidence="1 2" key="1">
    <citation type="submission" date="2016-06" db="EMBL/GenBank/DDBJ databases">
        <title>Acetobacter pasteurianus NBRC 3188 whole genome sequencing project.</title>
        <authorList>
            <person name="Matsutani M."/>
            <person name="Shiwa Y."/>
            <person name="Okamoto-Kainuma A."/>
            <person name="Ishikawa M."/>
            <person name="Koizumi Y."/>
            <person name="Yoshikawa H."/>
            <person name="Yakushi T."/>
            <person name="Matsushita K."/>
        </authorList>
    </citation>
    <scope>NUCLEOTIDE SEQUENCE [LARGE SCALE GENOMIC DNA]</scope>
    <source>
        <strain evidence="1 2">NBRC 3188</strain>
    </source>
</reference>
<protein>
    <submittedName>
        <fullName evidence="1">Uncharacterized protein</fullName>
    </submittedName>
</protein>
<evidence type="ECO:0000313" key="1">
    <source>
        <dbReference type="EMBL" id="GCD53070.1"/>
    </source>
</evidence>
<name>A0A401WUY7_ACEPA</name>
<organism evidence="1 2">
    <name type="scientific">Acetobacter pasteurianus NBRC 3188</name>
    <dbReference type="NCBI Taxonomy" id="1226663"/>
    <lineage>
        <taxon>Bacteria</taxon>
        <taxon>Pseudomonadati</taxon>
        <taxon>Pseudomonadota</taxon>
        <taxon>Alphaproteobacteria</taxon>
        <taxon>Acetobacterales</taxon>
        <taxon>Acetobacteraceae</taxon>
        <taxon>Acetobacter</taxon>
    </lineage>
</organism>
<evidence type="ECO:0000313" key="2">
    <source>
        <dbReference type="Proteomes" id="UP000287300"/>
    </source>
</evidence>
<sequence>MNAIPCPAHQIPCQMFSVPEHKVALIRAQADALLAHASTLESYRRACADTNNSYGEEAWKHLAGQARLQAELLYTRANILESYSK</sequence>
<comment type="caution">
    <text evidence="1">The sequence shown here is derived from an EMBL/GenBank/DDBJ whole genome shotgun (WGS) entry which is preliminary data.</text>
</comment>
<dbReference type="AlphaFoldDB" id="A0A401WUY7"/>
<dbReference type="Proteomes" id="UP000287300">
    <property type="component" value="Unassembled WGS sequence"/>
</dbReference>
<gene>
    <name evidence="1" type="ORF">NBRC3188_1767</name>
</gene>
<dbReference type="EMBL" id="BDES01000049">
    <property type="protein sequence ID" value="GCD53070.1"/>
    <property type="molecule type" value="Genomic_DNA"/>
</dbReference>
<dbReference type="RefSeq" id="WP_020944013.1">
    <property type="nucleotide sequence ID" value="NZ_BDES01000049.1"/>
</dbReference>